<feature type="region of interest" description="Disordered" evidence="1">
    <location>
        <begin position="1"/>
        <end position="27"/>
    </location>
</feature>
<organism evidence="2 3">
    <name type="scientific">Oculimacula yallundae</name>
    <dbReference type="NCBI Taxonomy" id="86028"/>
    <lineage>
        <taxon>Eukaryota</taxon>
        <taxon>Fungi</taxon>
        <taxon>Dikarya</taxon>
        <taxon>Ascomycota</taxon>
        <taxon>Pezizomycotina</taxon>
        <taxon>Leotiomycetes</taxon>
        <taxon>Helotiales</taxon>
        <taxon>Ploettnerulaceae</taxon>
        <taxon>Oculimacula</taxon>
    </lineage>
</organism>
<keyword evidence="3" id="KW-1185">Reference proteome</keyword>
<comment type="caution">
    <text evidence="2">The sequence shown here is derived from an EMBL/GenBank/DDBJ whole genome shotgun (WGS) entry which is preliminary data.</text>
</comment>
<sequence>MTAGLSLPPAAATATAPTSDGSLPVSLPRNPQCENGIYFANAWYHAATKTSSGLLPCSLGPLAPSPDAKILR</sequence>
<gene>
    <name evidence="2" type="ORF">VTL71DRAFT_4352</name>
</gene>
<feature type="compositionally biased region" description="Low complexity" evidence="1">
    <location>
        <begin position="8"/>
        <end position="18"/>
    </location>
</feature>
<name>A0ABR4C1S6_9HELO</name>
<dbReference type="Proteomes" id="UP001595075">
    <property type="component" value="Unassembled WGS sequence"/>
</dbReference>
<evidence type="ECO:0000313" key="2">
    <source>
        <dbReference type="EMBL" id="KAL2063858.1"/>
    </source>
</evidence>
<reference evidence="2 3" key="1">
    <citation type="journal article" date="2024" name="Commun. Biol.">
        <title>Comparative genomic analysis of thermophilic fungi reveals convergent evolutionary adaptations and gene losses.</title>
        <authorList>
            <person name="Steindorff A.S."/>
            <person name="Aguilar-Pontes M.V."/>
            <person name="Robinson A.J."/>
            <person name="Andreopoulos B."/>
            <person name="LaButti K."/>
            <person name="Kuo A."/>
            <person name="Mondo S."/>
            <person name="Riley R."/>
            <person name="Otillar R."/>
            <person name="Haridas S."/>
            <person name="Lipzen A."/>
            <person name="Grimwood J."/>
            <person name="Schmutz J."/>
            <person name="Clum A."/>
            <person name="Reid I.D."/>
            <person name="Moisan M.C."/>
            <person name="Butler G."/>
            <person name="Nguyen T.T.M."/>
            <person name="Dewar K."/>
            <person name="Conant G."/>
            <person name="Drula E."/>
            <person name="Henrissat B."/>
            <person name="Hansel C."/>
            <person name="Singer S."/>
            <person name="Hutchinson M.I."/>
            <person name="de Vries R.P."/>
            <person name="Natvig D.O."/>
            <person name="Powell A.J."/>
            <person name="Tsang A."/>
            <person name="Grigoriev I.V."/>
        </authorList>
    </citation>
    <scope>NUCLEOTIDE SEQUENCE [LARGE SCALE GENOMIC DNA]</scope>
    <source>
        <strain evidence="2 3">CBS 494.80</strain>
    </source>
</reference>
<evidence type="ECO:0000256" key="1">
    <source>
        <dbReference type="SAM" id="MobiDB-lite"/>
    </source>
</evidence>
<proteinExistence type="predicted"/>
<accession>A0ABR4C1S6</accession>
<evidence type="ECO:0000313" key="3">
    <source>
        <dbReference type="Proteomes" id="UP001595075"/>
    </source>
</evidence>
<protein>
    <submittedName>
        <fullName evidence="2">Uncharacterized protein</fullName>
    </submittedName>
</protein>
<dbReference type="EMBL" id="JAZHXI010000014">
    <property type="protein sequence ID" value="KAL2063858.1"/>
    <property type="molecule type" value="Genomic_DNA"/>
</dbReference>